<gene>
    <name evidence="2" type="ORF">L917_14604</name>
</gene>
<dbReference type="AlphaFoldDB" id="W2KL04"/>
<proteinExistence type="predicted"/>
<organism evidence="2">
    <name type="scientific">Phytophthora nicotianae</name>
    <name type="common">Potato buckeye rot agent</name>
    <name type="synonym">Phytophthora parasitica</name>
    <dbReference type="NCBI Taxonomy" id="4792"/>
    <lineage>
        <taxon>Eukaryota</taxon>
        <taxon>Sar</taxon>
        <taxon>Stramenopiles</taxon>
        <taxon>Oomycota</taxon>
        <taxon>Peronosporomycetes</taxon>
        <taxon>Peronosporales</taxon>
        <taxon>Peronosporaceae</taxon>
        <taxon>Phytophthora</taxon>
    </lineage>
</organism>
<protein>
    <submittedName>
        <fullName evidence="2">Uncharacterized protein</fullName>
    </submittedName>
</protein>
<reference evidence="2" key="1">
    <citation type="submission" date="2013-11" db="EMBL/GenBank/DDBJ databases">
        <title>The Genome Sequence of Phytophthora parasitica CHvinca01.</title>
        <authorList>
            <consortium name="The Broad Institute Genomics Platform"/>
            <person name="Russ C."/>
            <person name="Tyler B."/>
            <person name="Panabieres F."/>
            <person name="Shan W."/>
            <person name="Tripathy S."/>
            <person name="Grunwald N."/>
            <person name="Machado M."/>
            <person name="Johnson C.S."/>
            <person name="Arredondo F."/>
            <person name="Hong C."/>
            <person name="Coffey M."/>
            <person name="Young S.K."/>
            <person name="Zeng Q."/>
            <person name="Gargeya S."/>
            <person name="Fitzgerald M."/>
            <person name="Abouelleil A."/>
            <person name="Alvarado L."/>
            <person name="Chapman S.B."/>
            <person name="Gainer-Dewar J."/>
            <person name="Goldberg J."/>
            <person name="Griggs A."/>
            <person name="Gujja S."/>
            <person name="Hansen M."/>
            <person name="Howarth C."/>
            <person name="Imamovic A."/>
            <person name="Ireland A."/>
            <person name="Larimer J."/>
            <person name="McCowan C."/>
            <person name="Murphy C."/>
            <person name="Pearson M."/>
            <person name="Poon T.W."/>
            <person name="Priest M."/>
            <person name="Roberts A."/>
            <person name="Saif S."/>
            <person name="Shea T."/>
            <person name="Sykes S."/>
            <person name="Wortman J."/>
            <person name="Nusbaum C."/>
            <person name="Birren B."/>
        </authorList>
    </citation>
    <scope>NUCLEOTIDE SEQUENCE [LARGE SCALE GENOMIC DNA]</scope>
    <source>
        <strain evidence="2">CHvinca01</strain>
    </source>
</reference>
<evidence type="ECO:0000256" key="1">
    <source>
        <dbReference type="SAM" id="MobiDB-lite"/>
    </source>
</evidence>
<feature type="non-terminal residue" evidence="2">
    <location>
        <position position="1"/>
    </location>
</feature>
<evidence type="ECO:0000313" key="2">
    <source>
        <dbReference type="EMBL" id="ETL85916.1"/>
    </source>
</evidence>
<feature type="region of interest" description="Disordered" evidence="1">
    <location>
        <begin position="1"/>
        <end position="20"/>
    </location>
</feature>
<accession>W2KL04</accession>
<dbReference type="Proteomes" id="UP000054423">
    <property type="component" value="Unassembled WGS sequence"/>
</dbReference>
<name>W2KL04_PHYNI</name>
<sequence>GPLGLYGSPVKENRRPGGSGSIVLKVGHDSAEYEVCFLSSMSYAAQTTTNNAAENLELLQRLRACGRLSFTSCRGRQHAHGLPLVPSTSFPSPYHWSAKTNQE</sequence>
<dbReference type="EMBL" id="KI681480">
    <property type="protein sequence ID" value="ETL85916.1"/>
    <property type="molecule type" value="Genomic_DNA"/>
</dbReference>